<dbReference type="Gene3D" id="3.40.47.10">
    <property type="match status" value="1"/>
</dbReference>
<keyword evidence="5" id="KW-0012">Acyltransferase</keyword>
<dbReference type="InterPro" id="IPR020841">
    <property type="entry name" value="PKS_Beta-ketoAc_synthase_dom"/>
</dbReference>
<dbReference type="Pfam" id="PF00109">
    <property type="entry name" value="ketoacyl-synt"/>
    <property type="match status" value="1"/>
</dbReference>
<feature type="domain" description="Ketosynthase family 3 (KS3)" evidence="4">
    <location>
        <begin position="5"/>
        <end position="435"/>
    </location>
</feature>
<accession>A0A1Q2ME03</accession>
<dbReference type="InterPro" id="IPR014030">
    <property type="entry name" value="Ketoacyl_synth_N"/>
</dbReference>
<evidence type="ECO:0000256" key="1">
    <source>
        <dbReference type="ARBA" id="ARBA00008467"/>
    </source>
</evidence>
<name>A0A1Q2ME03_9BACT</name>
<dbReference type="InterPro" id="IPR014031">
    <property type="entry name" value="Ketoacyl_synth_C"/>
</dbReference>
<dbReference type="SUPFAM" id="SSF53901">
    <property type="entry name" value="Thiolase-like"/>
    <property type="match status" value="2"/>
</dbReference>
<dbReference type="RefSeq" id="WP_146683107.1">
    <property type="nucleotide sequence ID" value="NZ_CP019646.1"/>
</dbReference>
<comment type="similarity">
    <text evidence="1 3">Belongs to the thiolase-like superfamily. Beta-ketoacyl-ACP synthases family.</text>
</comment>
<keyword evidence="2 3" id="KW-0808">Transferase</keyword>
<dbReference type="Proteomes" id="UP000188181">
    <property type="component" value="Chromosome"/>
</dbReference>
<keyword evidence="6" id="KW-1185">Reference proteome</keyword>
<dbReference type="EMBL" id="CP019646">
    <property type="protein sequence ID" value="AQQ70874.1"/>
    <property type="molecule type" value="Genomic_DNA"/>
</dbReference>
<dbReference type="InterPro" id="IPR000794">
    <property type="entry name" value="Beta-ketoacyl_synthase"/>
</dbReference>
<dbReference type="GO" id="GO:0004315">
    <property type="term" value="F:3-oxoacyl-[acyl-carrier-protein] synthase activity"/>
    <property type="evidence" value="ECO:0007669"/>
    <property type="project" value="UniProtKB-EC"/>
</dbReference>
<proteinExistence type="inferred from homology"/>
<dbReference type="EC" id="2.3.1.179" evidence="5"/>
<dbReference type="OrthoDB" id="292158at2"/>
<dbReference type="KEGG" id="pbas:SMSP2_01236"/>
<dbReference type="GO" id="GO:0006633">
    <property type="term" value="P:fatty acid biosynthetic process"/>
    <property type="evidence" value="ECO:0007669"/>
    <property type="project" value="TreeGrafter"/>
</dbReference>
<dbReference type="PANTHER" id="PTHR11712:SF336">
    <property type="entry name" value="3-OXOACYL-[ACYL-CARRIER-PROTEIN] SYNTHASE, MITOCHONDRIAL"/>
    <property type="match status" value="1"/>
</dbReference>
<protein>
    <submittedName>
        <fullName evidence="5">3-oxoacyl-[acyl-carrier-protein] synthase 2</fullName>
        <ecNumber evidence="5">2.3.1.179</ecNumber>
    </submittedName>
</protein>
<organism evidence="5 6">
    <name type="scientific">Limihaloglobus sulfuriphilus</name>
    <dbReference type="NCBI Taxonomy" id="1851148"/>
    <lineage>
        <taxon>Bacteria</taxon>
        <taxon>Pseudomonadati</taxon>
        <taxon>Planctomycetota</taxon>
        <taxon>Phycisphaerae</taxon>
        <taxon>Sedimentisphaerales</taxon>
        <taxon>Sedimentisphaeraceae</taxon>
        <taxon>Limihaloglobus</taxon>
    </lineage>
</organism>
<evidence type="ECO:0000256" key="3">
    <source>
        <dbReference type="RuleBase" id="RU003694"/>
    </source>
</evidence>
<dbReference type="NCBIfam" id="NF005589">
    <property type="entry name" value="PRK07314.1"/>
    <property type="match status" value="1"/>
</dbReference>
<evidence type="ECO:0000313" key="6">
    <source>
        <dbReference type="Proteomes" id="UP000188181"/>
    </source>
</evidence>
<dbReference type="STRING" id="1851148.SMSP2_01236"/>
<dbReference type="SMART" id="SM00825">
    <property type="entry name" value="PKS_KS"/>
    <property type="match status" value="1"/>
</dbReference>
<dbReference type="Pfam" id="PF02801">
    <property type="entry name" value="Ketoacyl-synt_C"/>
    <property type="match status" value="1"/>
</dbReference>
<evidence type="ECO:0000256" key="2">
    <source>
        <dbReference type="ARBA" id="ARBA00022679"/>
    </source>
</evidence>
<dbReference type="GO" id="GO:0005829">
    <property type="term" value="C:cytosol"/>
    <property type="evidence" value="ECO:0007669"/>
    <property type="project" value="TreeGrafter"/>
</dbReference>
<dbReference type="InterPro" id="IPR016039">
    <property type="entry name" value="Thiolase-like"/>
</dbReference>
<dbReference type="CDD" id="cd00834">
    <property type="entry name" value="KAS_I_II"/>
    <property type="match status" value="1"/>
</dbReference>
<evidence type="ECO:0000313" key="5">
    <source>
        <dbReference type="EMBL" id="AQQ70874.1"/>
    </source>
</evidence>
<dbReference type="FunFam" id="3.40.47.10:FF:000029">
    <property type="entry name" value="3-oxoacyl-[acyl-carrier-protein] synthase 1"/>
    <property type="match status" value="1"/>
</dbReference>
<dbReference type="AlphaFoldDB" id="A0A1Q2ME03"/>
<dbReference type="PANTHER" id="PTHR11712">
    <property type="entry name" value="POLYKETIDE SYNTHASE-RELATED"/>
    <property type="match status" value="1"/>
</dbReference>
<evidence type="ECO:0000259" key="4">
    <source>
        <dbReference type="SMART" id="SM00825"/>
    </source>
</evidence>
<sequence length="435" mass="46324">MSHRIVITGMGMVTPVGHDVESVWKALLSGQSGSALTTAFDASTFPTKFSAEVKNYNLRDHISSCQDHCEALKGTSFVLGAAAQACRQAGIDTETDSPCDNIDRARLGVYLGAGEGSVDNDTFFESIEKSWDNENGQMDWPKWTAYSNENMRAYRELEQEPSMPSAHLAIFAGARGVVRSCLTACAASTQAIGEAAMLIRRGDADIMLAGGCHSMIHPLGVTGFNLLTALSRRNDSPETASRPFTATRDGFVLGEGGAVLVLESLESAKRRNAAILAEITGFGSSCDAFRVTDMHEDARGGTAAIIAALKDAGITNQDVDYINAHGTSTKENDSIETKAIKNAFGENAYKTPVSSVKSTLGHLIGAAGASELITCIKAIETGIIPPTANYNDPDPELDLDYVPNEPRKQAVVVAVNESFGFGGQNDVVIVQKYQE</sequence>
<reference evidence="6" key="1">
    <citation type="submission" date="2017-02" db="EMBL/GenBank/DDBJ databases">
        <title>Comparative genomics and description of representatives of a novel lineage of planctomycetes thriving in anoxic sediments.</title>
        <authorList>
            <person name="Spring S."/>
            <person name="Bunk B."/>
            <person name="Sproer C."/>
        </authorList>
    </citation>
    <scope>NUCLEOTIDE SEQUENCE [LARGE SCALE GENOMIC DNA]</scope>
    <source>
        <strain evidence="6">SM-Chi-D1</strain>
    </source>
</reference>
<gene>
    <name evidence="5" type="primary">fabF_2</name>
    <name evidence="5" type="ORF">SMSP2_01236</name>
</gene>